<evidence type="ECO:0000313" key="2">
    <source>
        <dbReference type="EMBL" id="VEU39372.1"/>
    </source>
</evidence>
<dbReference type="EMBL" id="CAACVS010000218">
    <property type="protein sequence ID" value="VEU39372.1"/>
    <property type="molecule type" value="Genomic_DNA"/>
</dbReference>
<gene>
    <name evidence="2" type="ORF">PSNMU_V1.4_AUG-EV-PASAV3_0062200</name>
</gene>
<feature type="transmembrane region" description="Helical" evidence="1">
    <location>
        <begin position="110"/>
        <end position="131"/>
    </location>
</feature>
<organism evidence="2 3">
    <name type="scientific">Pseudo-nitzschia multistriata</name>
    <dbReference type="NCBI Taxonomy" id="183589"/>
    <lineage>
        <taxon>Eukaryota</taxon>
        <taxon>Sar</taxon>
        <taxon>Stramenopiles</taxon>
        <taxon>Ochrophyta</taxon>
        <taxon>Bacillariophyta</taxon>
        <taxon>Bacillariophyceae</taxon>
        <taxon>Bacillariophycidae</taxon>
        <taxon>Bacillariales</taxon>
        <taxon>Bacillariaceae</taxon>
        <taxon>Pseudo-nitzschia</taxon>
    </lineage>
</organism>
<sequence length="253" mass="28550">MSAWKSYNNYNKVETSFNNICQRYGCCLKNRISINSGIALASRSQMEDEECEDFKHPTNTDGVLKVNKKSNDKAGDAPSIFQRMFDEVPFVHLFYTDGRKKLPPAQIDDFGVMLYDVFLIVNLSLSISFWVTHRMDFTYIPYAFNEGCLFSILWIASGLYHGSFLYSAMDGHFPLDDEQGRGGPMAAGALAFNTFINAINLRLVAALIGAWIQHRKVGEGSPMEELIPLEIGCGLVLMTLWRVVHSQVTPRLR</sequence>
<keyword evidence="3" id="KW-1185">Reference proteome</keyword>
<reference evidence="2 3" key="1">
    <citation type="submission" date="2019-01" db="EMBL/GenBank/DDBJ databases">
        <authorList>
            <person name="Ferrante I. M."/>
        </authorList>
    </citation>
    <scope>NUCLEOTIDE SEQUENCE [LARGE SCALE GENOMIC DNA]</scope>
    <source>
        <strain evidence="2 3">B856</strain>
    </source>
</reference>
<evidence type="ECO:0000313" key="3">
    <source>
        <dbReference type="Proteomes" id="UP000291116"/>
    </source>
</evidence>
<protein>
    <submittedName>
        <fullName evidence="2">Uncharacterized protein</fullName>
    </submittedName>
</protein>
<feature type="transmembrane region" description="Helical" evidence="1">
    <location>
        <begin position="190"/>
        <end position="214"/>
    </location>
</feature>
<feature type="transmembrane region" description="Helical" evidence="1">
    <location>
        <begin position="151"/>
        <end position="169"/>
    </location>
</feature>
<keyword evidence="1" id="KW-0812">Transmembrane</keyword>
<feature type="transmembrane region" description="Helical" evidence="1">
    <location>
        <begin position="226"/>
        <end position="244"/>
    </location>
</feature>
<dbReference type="AlphaFoldDB" id="A0A448ZBD7"/>
<keyword evidence="1" id="KW-0472">Membrane</keyword>
<accession>A0A448ZBD7</accession>
<evidence type="ECO:0000256" key="1">
    <source>
        <dbReference type="SAM" id="Phobius"/>
    </source>
</evidence>
<dbReference type="Proteomes" id="UP000291116">
    <property type="component" value="Unassembled WGS sequence"/>
</dbReference>
<dbReference type="OrthoDB" id="39241at2759"/>
<proteinExistence type="predicted"/>
<keyword evidence="1" id="KW-1133">Transmembrane helix</keyword>
<name>A0A448ZBD7_9STRA</name>